<keyword evidence="10" id="KW-1185">Reference proteome</keyword>
<dbReference type="GO" id="GO:0043565">
    <property type="term" value="F:sequence-specific DNA binding"/>
    <property type="evidence" value="ECO:0007669"/>
    <property type="project" value="InterPro"/>
</dbReference>
<keyword evidence="6" id="KW-0539">Nucleus</keyword>
<reference evidence="9 10" key="1">
    <citation type="journal article" date="2020" name="Nat. Food">
        <title>A phased Vanilla planifolia genome enables genetic improvement of flavour and production.</title>
        <authorList>
            <person name="Hasing T."/>
            <person name="Tang H."/>
            <person name="Brym M."/>
            <person name="Khazi F."/>
            <person name="Huang T."/>
            <person name="Chambers A.H."/>
        </authorList>
    </citation>
    <scope>NUCLEOTIDE SEQUENCE [LARGE SCALE GENOMIC DNA]</scope>
    <source>
        <tissue evidence="9">Leaf</tissue>
    </source>
</reference>
<evidence type="ECO:0000256" key="7">
    <source>
        <dbReference type="SAM" id="MobiDB-lite"/>
    </source>
</evidence>
<feature type="region of interest" description="Disordered" evidence="7">
    <location>
        <begin position="355"/>
        <end position="377"/>
    </location>
</feature>
<dbReference type="GO" id="GO:0005634">
    <property type="term" value="C:nucleus"/>
    <property type="evidence" value="ECO:0007669"/>
    <property type="project" value="UniProtKB-SubCell"/>
</dbReference>
<evidence type="ECO:0000256" key="1">
    <source>
        <dbReference type="ARBA" id="ARBA00004123"/>
    </source>
</evidence>
<dbReference type="PANTHER" id="PTHR45967:SF28">
    <property type="entry name" value="BASIC-LEUCINE ZIPPER (BZIP) TRANSCRIPTION FACTOR FAMILY PROTEIN"/>
    <property type="match status" value="1"/>
</dbReference>
<dbReference type="InterPro" id="IPR044827">
    <property type="entry name" value="GBF-like"/>
</dbReference>
<feature type="region of interest" description="Disordered" evidence="7">
    <location>
        <begin position="1"/>
        <end position="44"/>
    </location>
</feature>
<dbReference type="Pfam" id="PF00170">
    <property type="entry name" value="bZIP_1"/>
    <property type="match status" value="1"/>
</dbReference>
<dbReference type="AlphaFoldDB" id="A0A835R9W4"/>
<evidence type="ECO:0000256" key="3">
    <source>
        <dbReference type="ARBA" id="ARBA00023015"/>
    </source>
</evidence>
<dbReference type="InterPro" id="IPR046347">
    <property type="entry name" value="bZIP_sf"/>
</dbReference>
<feature type="compositionally biased region" description="Basic and acidic residues" evidence="7">
    <location>
        <begin position="1"/>
        <end position="22"/>
    </location>
</feature>
<feature type="compositionally biased region" description="Basic and acidic residues" evidence="7">
    <location>
        <begin position="359"/>
        <end position="369"/>
    </location>
</feature>
<evidence type="ECO:0000313" key="9">
    <source>
        <dbReference type="EMBL" id="KAG0484964.1"/>
    </source>
</evidence>
<feature type="compositionally biased region" description="Basic and acidic residues" evidence="7">
    <location>
        <begin position="227"/>
        <end position="240"/>
    </location>
</feature>
<keyword evidence="5" id="KW-0804">Transcription</keyword>
<dbReference type="SUPFAM" id="SSF57959">
    <property type="entry name" value="Leucine zipper domain"/>
    <property type="match status" value="1"/>
</dbReference>
<comment type="similarity">
    <text evidence="2">Belongs to the bZIP family.</text>
</comment>
<dbReference type="EMBL" id="JADCNL010000004">
    <property type="protein sequence ID" value="KAG0484964.1"/>
    <property type="molecule type" value="Genomic_DNA"/>
</dbReference>
<keyword evidence="3" id="KW-0805">Transcription regulation</keyword>
<dbReference type="Proteomes" id="UP000636800">
    <property type="component" value="Unassembled WGS sequence"/>
</dbReference>
<comment type="subcellular location">
    <subcellularLocation>
        <location evidence="1">Nucleus</location>
    </subcellularLocation>
</comment>
<name>A0A835R9W4_VANPL</name>
<feature type="domain" description="BZIP" evidence="8">
    <location>
        <begin position="158"/>
        <end position="221"/>
    </location>
</feature>
<protein>
    <recommendedName>
        <fullName evidence="8">BZIP domain-containing protein</fullName>
    </recommendedName>
</protein>
<evidence type="ECO:0000256" key="4">
    <source>
        <dbReference type="ARBA" id="ARBA00023125"/>
    </source>
</evidence>
<feature type="compositionally biased region" description="Low complexity" evidence="7">
    <location>
        <begin position="23"/>
        <end position="38"/>
    </location>
</feature>
<evidence type="ECO:0000256" key="6">
    <source>
        <dbReference type="ARBA" id="ARBA00023242"/>
    </source>
</evidence>
<gene>
    <name evidence="9" type="ORF">HPP92_009043</name>
</gene>
<comment type="caution">
    <text evidence="9">The sequence shown here is derived from an EMBL/GenBank/DDBJ whole genome shotgun (WGS) entry which is preliminary data.</text>
</comment>
<dbReference type="PROSITE" id="PS50217">
    <property type="entry name" value="BZIP"/>
    <property type="match status" value="1"/>
</dbReference>
<organism evidence="9 10">
    <name type="scientific">Vanilla planifolia</name>
    <name type="common">Vanilla</name>
    <dbReference type="NCBI Taxonomy" id="51239"/>
    <lineage>
        <taxon>Eukaryota</taxon>
        <taxon>Viridiplantae</taxon>
        <taxon>Streptophyta</taxon>
        <taxon>Embryophyta</taxon>
        <taxon>Tracheophyta</taxon>
        <taxon>Spermatophyta</taxon>
        <taxon>Magnoliopsida</taxon>
        <taxon>Liliopsida</taxon>
        <taxon>Asparagales</taxon>
        <taxon>Orchidaceae</taxon>
        <taxon>Vanilloideae</taxon>
        <taxon>Vanilleae</taxon>
        <taxon>Vanilla</taxon>
    </lineage>
</organism>
<keyword evidence="4" id="KW-0238">DNA-binding</keyword>
<accession>A0A835R9W4</accession>
<dbReference type="InterPro" id="IPR004827">
    <property type="entry name" value="bZIP"/>
</dbReference>
<dbReference type="SMART" id="SM00338">
    <property type="entry name" value="BRLZ"/>
    <property type="match status" value="1"/>
</dbReference>
<feature type="region of interest" description="Disordered" evidence="7">
    <location>
        <begin position="227"/>
        <end position="246"/>
    </location>
</feature>
<sequence>MEFAAEGRRDCIERIDSEESKLDPSSSESSSSDSPQSPACEDAGQERLEGMEMEAVRALAGFSQTAALESEAVRRRSRRWLRKRLENGCPARDLEDCSQSRDLLLFPDDNEEEKIAIQEKIGDQHISETSTIDDFCTTSLLCRSGHKTKQNLTEAEKEARRMRRVLANRESARQTIRRRQALRDDLTKKVAVLSLDNQSMRLEKEGIMKQYRSLKRRNNQLKAELAKEVARPSKDGHTSERVSPAPPLIPVAWTPWPATAAQEWLRGEAAARCEPFCWPPCVCSCSLLHQTPKAYQLTSEKRDDREVDFGAGCSMQKVLPLIDKASDEKPTGRLDIDLNKRASSDALLPCSTVDEELSRDESADKHATEAEASQMAAGHRTAKWLDVSARAAAARRRRAIKLKQLCGGTILLRN</sequence>
<dbReference type="InterPro" id="IPR045314">
    <property type="entry name" value="bZIP_plant_GBF1"/>
</dbReference>
<evidence type="ECO:0000256" key="5">
    <source>
        <dbReference type="ARBA" id="ARBA00023163"/>
    </source>
</evidence>
<evidence type="ECO:0000256" key="2">
    <source>
        <dbReference type="ARBA" id="ARBA00007163"/>
    </source>
</evidence>
<evidence type="ECO:0000313" key="10">
    <source>
        <dbReference type="Proteomes" id="UP000636800"/>
    </source>
</evidence>
<dbReference type="CDD" id="cd14702">
    <property type="entry name" value="bZIP_plant_GBF1"/>
    <property type="match status" value="1"/>
</dbReference>
<proteinExistence type="inferred from homology"/>
<evidence type="ECO:0000259" key="8">
    <source>
        <dbReference type="PROSITE" id="PS50217"/>
    </source>
</evidence>
<dbReference type="PANTHER" id="PTHR45967">
    <property type="entry name" value="G-BOX-BINDING FACTOR 3-RELATED"/>
    <property type="match status" value="1"/>
</dbReference>
<dbReference type="GO" id="GO:0003700">
    <property type="term" value="F:DNA-binding transcription factor activity"/>
    <property type="evidence" value="ECO:0007669"/>
    <property type="project" value="InterPro"/>
</dbReference>